<dbReference type="EMBL" id="SOHJ01000007">
    <property type="protein sequence ID" value="TFD60877.1"/>
    <property type="molecule type" value="Genomic_DNA"/>
</dbReference>
<dbReference type="OrthoDB" id="10004203at2"/>
<reference evidence="1 2" key="1">
    <citation type="submission" date="2019-03" db="EMBL/GenBank/DDBJ databases">
        <title>Genomics of glacier-inhabiting Cryobacterium strains.</title>
        <authorList>
            <person name="Liu Q."/>
            <person name="Xin Y.-H."/>
        </authorList>
    </citation>
    <scope>NUCLEOTIDE SEQUENCE [LARGE SCALE GENOMIC DNA]</scope>
    <source>
        <strain evidence="1 2">Sr39</strain>
    </source>
</reference>
<name>A0A4R9AH53_9MICO</name>
<evidence type="ECO:0000313" key="1">
    <source>
        <dbReference type="EMBL" id="TFD60877.1"/>
    </source>
</evidence>
<comment type="caution">
    <text evidence="1">The sequence shown here is derived from an EMBL/GenBank/DDBJ whole genome shotgun (WGS) entry which is preliminary data.</text>
</comment>
<sequence>MLEAPGVPLVTGAGSGVGAGAGVSVSVGAGAATGAGSGVGAGLLSARSKPSTERLSLTSATLLTAVTVPSISGVTGTDMVLVLLVPAGAVNEYVFEPLGPTAIFT</sequence>
<keyword evidence="2" id="KW-1185">Reference proteome</keyword>
<protein>
    <submittedName>
        <fullName evidence="1">Uncharacterized protein</fullName>
    </submittedName>
</protein>
<dbReference type="Proteomes" id="UP000298170">
    <property type="component" value="Unassembled WGS sequence"/>
</dbReference>
<gene>
    <name evidence="1" type="ORF">E3T39_07070</name>
</gene>
<organism evidence="1 2">
    <name type="scientific">Cryobacterium suzukii</name>
    <dbReference type="NCBI Taxonomy" id="1259198"/>
    <lineage>
        <taxon>Bacteria</taxon>
        <taxon>Bacillati</taxon>
        <taxon>Actinomycetota</taxon>
        <taxon>Actinomycetes</taxon>
        <taxon>Micrococcales</taxon>
        <taxon>Microbacteriaceae</taxon>
        <taxon>Cryobacterium</taxon>
    </lineage>
</organism>
<accession>A0A4R9AH53</accession>
<evidence type="ECO:0000313" key="2">
    <source>
        <dbReference type="Proteomes" id="UP000298170"/>
    </source>
</evidence>
<dbReference type="AlphaFoldDB" id="A0A4R9AH53"/>
<proteinExistence type="predicted"/>